<dbReference type="InterPro" id="IPR005530">
    <property type="entry name" value="SPW"/>
</dbReference>
<evidence type="ECO:0000313" key="4">
    <source>
        <dbReference type="Proteomes" id="UP000243904"/>
    </source>
</evidence>
<protein>
    <submittedName>
        <fullName evidence="3">SPW repeat-containing protein</fullName>
    </submittedName>
</protein>
<keyword evidence="1" id="KW-0472">Membrane</keyword>
<keyword evidence="1" id="KW-0812">Transmembrane</keyword>
<feature type="transmembrane region" description="Helical" evidence="1">
    <location>
        <begin position="88"/>
        <end position="109"/>
    </location>
</feature>
<dbReference type="RefSeq" id="WP_146688665.1">
    <property type="nucleotide sequence ID" value="NZ_LT629750.1"/>
</dbReference>
<reference evidence="4" key="1">
    <citation type="submission" date="2016-10" db="EMBL/GenBank/DDBJ databases">
        <authorList>
            <person name="Varghese N."/>
            <person name="Submissions S."/>
        </authorList>
    </citation>
    <scope>NUCLEOTIDE SEQUENCE [LARGE SCALE GENOMIC DNA]</scope>
    <source>
        <strain evidence="4">GAS369</strain>
    </source>
</reference>
<accession>A0A1H1XBA8</accession>
<sequence length="119" mass="13007">MENWTNAKLCDVANLVLGAVLFFSPWIFGFEAGRASENATIAGIVIVALAVAALTAFAVWEEWLNLIVGLWTLVSPWVLHFQGTRAMTVHVVIGATVAILAALELWMMSQNPPRLTTNR</sequence>
<dbReference type="AlphaFoldDB" id="A0A1H1XBA8"/>
<proteinExistence type="predicted"/>
<evidence type="ECO:0000259" key="2">
    <source>
        <dbReference type="Pfam" id="PF03779"/>
    </source>
</evidence>
<feature type="transmembrane region" description="Helical" evidence="1">
    <location>
        <begin position="12"/>
        <end position="32"/>
    </location>
</feature>
<evidence type="ECO:0000313" key="3">
    <source>
        <dbReference type="EMBL" id="SDT06390.1"/>
    </source>
</evidence>
<dbReference type="EMBL" id="LT629750">
    <property type="protein sequence ID" value="SDT06390.1"/>
    <property type="molecule type" value="Genomic_DNA"/>
</dbReference>
<evidence type="ECO:0000256" key="1">
    <source>
        <dbReference type="SAM" id="Phobius"/>
    </source>
</evidence>
<dbReference type="Proteomes" id="UP000243904">
    <property type="component" value="Chromosome I"/>
</dbReference>
<name>A0A1H1XBA8_9BRAD</name>
<dbReference type="Pfam" id="PF03779">
    <property type="entry name" value="SPW"/>
    <property type="match status" value="1"/>
</dbReference>
<feature type="transmembrane region" description="Helical" evidence="1">
    <location>
        <begin position="63"/>
        <end position="81"/>
    </location>
</feature>
<organism evidence="3 4">
    <name type="scientific">Bradyrhizobium canariense</name>
    <dbReference type="NCBI Taxonomy" id="255045"/>
    <lineage>
        <taxon>Bacteria</taxon>
        <taxon>Pseudomonadati</taxon>
        <taxon>Pseudomonadota</taxon>
        <taxon>Alphaproteobacteria</taxon>
        <taxon>Hyphomicrobiales</taxon>
        <taxon>Nitrobacteraceae</taxon>
        <taxon>Bradyrhizobium</taxon>
    </lineage>
</organism>
<keyword evidence="1" id="KW-1133">Transmembrane helix</keyword>
<feature type="transmembrane region" description="Helical" evidence="1">
    <location>
        <begin position="39"/>
        <end position="57"/>
    </location>
</feature>
<feature type="domain" description="SPW repeat-containing integral membrane" evidence="2">
    <location>
        <begin position="11"/>
        <end position="102"/>
    </location>
</feature>
<gene>
    <name evidence="3" type="ORF">SAMN05444158_4241</name>
</gene>
<keyword evidence="4" id="KW-1185">Reference proteome</keyword>